<evidence type="ECO:0000313" key="4">
    <source>
        <dbReference type="Proteomes" id="UP001221142"/>
    </source>
</evidence>
<feature type="domain" description="DUF6534" evidence="2">
    <location>
        <begin position="171"/>
        <end position="257"/>
    </location>
</feature>
<dbReference type="AlphaFoldDB" id="A0AAD7G020"/>
<proteinExistence type="predicted"/>
<keyword evidence="1" id="KW-1133">Transmembrane helix</keyword>
<dbReference type="InterPro" id="IPR045339">
    <property type="entry name" value="DUF6534"/>
</dbReference>
<feature type="transmembrane region" description="Helical" evidence="1">
    <location>
        <begin position="232"/>
        <end position="252"/>
    </location>
</feature>
<keyword evidence="4" id="KW-1185">Reference proteome</keyword>
<evidence type="ECO:0000256" key="1">
    <source>
        <dbReference type="SAM" id="Phobius"/>
    </source>
</evidence>
<comment type="caution">
    <text evidence="3">The sequence shown here is derived from an EMBL/GenBank/DDBJ whole genome shotgun (WGS) entry which is preliminary data.</text>
</comment>
<gene>
    <name evidence="3" type="ORF">FB45DRAFT_183849</name>
</gene>
<dbReference type="Proteomes" id="UP001221142">
    <property type="component" value="Unassembled WGS sequence"/>
</dbReference>
<reference evidence="3" key="1">
    <citation type="submission" date="2023-03" db="EMBL/GenBank/DDBJ databases">
        <title>Massive genome expansion in bonnet fungi (Mycena s.s.) driven by repeated elements and novel gene families across ecological guilds.</title>
        <authorList>
            <consortium name="Lawrence Berkeley National Laboratory"/>
            <person name="Harder C.B."/>
            <person name="Miyauchi S."/>
            <person name="Viragh M."/>
            <person name="Kuo A."/>
            <person name="Thoen E."/>
            <person name="Andreopoulos B."/>
            <person name="Lu D."/>
            <person name="Skrede I."/>
            <person name="Drula E."/>
            <person name="Henrissat B."/>
            <person name="Morin E."/>
            <person name="Kohler A."/>
            <person name="Barry K."/>
            <person name="LaButti K."/>
            <person name="Morin E."/>
            <person name="Salamov A."/>
            <person name="Lipzen A."/>
            <person name="Mereny Z."/>
            <person name="Hegedus B."/>
            <person name="Baldrian P."/>
            <person name="Stursova M."/>
            <person name="Weitz H."/>
            <person name="Taylor A."/>
            <person name="Grigoriev I.V."/>
            <person name="Nagy L.G."/>
            <person name="Martin F."/>
            <person name="Kauserud H."/>
        </authorList>
    </citation>
    <scope>NUCLEOTIDE SEQUENCE</scope>
    <source>
        <strain evidence="3">9284</strain>
    </source>
</reference>
<name>A0AAD7G020_9AGAR</name>
<organism evidence="3 4">
    <name type="scientific">Roridomyces roridus</name>
    <dbReference type="NCBI Taxonomy" id="1738132"/>
    <lineage>
        <taxon>Eukaryota</taxon>
        <taxon>Fungi</taxon>
        <taxon>Dikarya</taxon>
        <taxon>Basidiomycota</taxon>
        <taxon>Agaricomycotina</taxon>
        <taxon>Agaricomycetes</taxon>
        <taxon>Agaricomycetidae</taxon>
        <taxon>Agaricales</taxon>
        <taxon>Marasmiineae</taxon>
        <taxon>Mycenaceae</taxon>
        <taxon>Roridomyces</taxon>
    </lineage>
</organism>
<dbReference type="PANTHER" id="PTHR40465">
    <property type="entry name" value="CHROMOSOME 1, WHOLE GENOME SHOTGUN SEQUENCE"/>
    <property type="match status" value="1"/>
</dbReference>
<keyword evidence="1" id="KW-0812">Transmembrane</keyword>
<accession>A0AAD7G020</accession>
<dbReference type="PANTHER" id="PTHR40465:SF1">
    <property type="entry name" value="DUF6534 DOMAIN-CONTAINING PROTEIN"/>
    <property type="match status" value="1"/>
</dbReference>
<sequence length="340" mass="37328">MSAVPNGVDISSKADAMFVGVMLAPVLCGITISQAWTYYRSNQDGWKLQSVVAALFTMDVTETILTSQMAHEYLIQNFGNLEALTHMPMSVPIEVGVNIVLVLLIELFFAYRVYLLTRQILLPALIILFGIGGFVAGACVIANISRSLKVSALAVGSMKIEVSLAIGFEAISNLLATYALSGEFVKSKEFAMKTTSNLLDKLLAFTIARGGLVTFAQFLTLALYVAQPTQLYWMPIHFIQGKLCVITMLAILNSRDSLQGNSTFVGDSVFTESVLGRQLPSGAAQIQLRSLEERAVDHESRTHKRRDVEEGIRIERVVEYHGVFLCFLALSVPLLIRPTE</sequence>
<feature type="transmembrane region" description="Helical" evidence="1">
    <location>
        <begin position="90"/>
        <end position="109"/>
    </location>
</feature>
<dbReference type="Pfam" id="PF20152">
    <property type="entry name" value="DUF6534"/>
    <property type="match status" value="1"/>
</dbReference>
<keyword evidence="1" id="KW-0472">Membrane</keyword>
<feature type="transmembrane region" description="Helical" evidence="1">
    <location>
        <begin position="202"/>
        <end position="226"/>
    </location>
</feature>
<feature type="transmembrane region" description="Helical" evidence="1">
    <location>
        <begin position="16"/>
        <end position="39"/>
    </location>
</feature>
<feature type="transmembrane region" description="Helical" evidence="1">
    <location>
        <begin position="164"/>
        <end position="181"/>
    </location>
</feature>
<evidence type="ECO:0000313" key="3">
    <source>
        <dbReference type="EMBL" id="KAJ7646910.1"/>
    </source>
</evidence>
<feature type="transmembrane region" description="Helical" evidence="1">
    <location>
        <begin position="121"/>
        <end position="144"/>
    </location>
</feature>
<protein>
    <recommendedName>
        <fullName evidence="2">DUF6534 domain-containing protein</fullName>
    </recommendedName>
</protein>
<evidence type="ECO:0000259" key="2">
    <source>
        <dbReference type="Pfam" id="PF20152"/>
    </source>
</evidence>
<dbReference type="EMBL" id="JARKIF010000002">
    <property type="protein sequence ID" value="KAJ7646910.1"/>
    <property type="molecule type" value="Genomic_DNA"/>
</dbReference>